<dbReference type="Gene3D" id="2.150.10.10">
    <property type="entry name" value="Serralysin-like metalloprotease, C-terminal"/>
    <property type="match status" value="1"/>
</dbReference>
<dbReference type="Proteomes" id="UP000799771">
    <property type="component" value="Unassembled WGS sequence"/>
</dbReference>
<feature type="signal peptide" evidence="1">
    <location>
        <begin position="1"/>
        <end position="18"/>
    </location>
</feature>
<dbReference type="PANTHER" id="PTHR42047:SF1">
    <property type="entry name" value="PROTEIN, PUTATIVE (AFU_ORTHOLOGUE AFUA_6G03560)-RELATED"/>
    <property type="match status" value="1"/>
</dbReference>
<keyword evidence="1" id="KW-0732">Signal</keyword>
<dbReference type="OrthoDB" id="4093325at2759"/>
<evidence type="ECO:0000313" key="3">
    <source>
        <dbReference type="Proteomes" id="UP000799771"/>
    </source>
</evidence>
<keyword evidence="3" id="KW-1185">Reference proteome</keyword>
<dbReference type="GeneID" id="54408506"/>
<reference evidence="2" key="1">
    <citation type="journal article" date="2020" name="Stud. Mycol.">
        <title>101 Dothideomycetes genomes: a test case for predicting lifestyles and emergence of pathogens.</title>
        <authorList>
            <person name="Haridas S."/>
            <person name="Albert R."/>
            <person name="Binder M."/>
            <person name="Bloem J."/>
            <person name="Labutti K."/>
            <person name="Salamov A."/>
            <person name="Andreopoulos B."/>
            <person name="Baker S."/>
            <person name="Barry K."/>
            <person name="Bills G."/>
            <person name="Bluhm B."/>
            <person name="Cannon C."/>
            <person name="Castanera R."/>
            <person name="Culley D."/>
            <person name="Daum C."/>
            <person name="Ezra D."/>
            <person name="Gonzalez J."/>
            <person name="Henrissat B."/>
            <person name="Kuo A."/>
            <person name="Liang C."/>
            <person name="Lipzen A."/>
            <person name="Lutzoni F."/>
            <person name="Magnuson J."/>
            <person name="Mondo S."/>
            <person name="Nolan M."/>
            <person name="Ohm R."/>
            <person name="Pangilinan J."/>
            <person name="Park H.-J."/>
            <person name="Ramirez L."/>
            <person name="Alfaro M."/>
            <person name="Sun H."/>
            <person name="Tritt A."/>
            <person name="Yoshinaga Y."/>
            <person name="Zwiers L.-H."/>
            <person name="Turgeon B."/>
            <person name="Goodwin S."/>
            <person name="Spatafora J."/>
            <person name="Crous P."/>
            <person name="Grigoriev I."/>
        </authorList>
    </citation>
    <scope>NUCLEOTIDE SEQUENCE</scope>
    <source>
        <strain evidence="2">CBS 119687</strain>
    </source>
</reference>
<feature type="chain" id="PRO_5025680317" description="Cell wall protein PhiA" evidence="1">
    <location>
        <begin position="19"/>
        <end position="292"/>
    </location>
</feature>
<protein>
    <recommendedName>
        <fullName evidence="4">Cell wall protein PhiA</fullName>
    </recommendedName>
</protein>
<name>A0A6A6AE35_9PLEO</name>
<dbReference type="RefSeq" id="XP_033524447.1">
    <property type="nucleotide sequence ID" value="XM_033668074.1"/>
</dbReference>
<dbReference type="InterPro" id="IPR052820">
    <property type="entry name" value="PhiA_domain"/>
</dbReference>
<dbReference type="PANTHER" id="PTHR42047">
    <property type="entry name" value="PROTEIN, PUTATIVE (AFU_ORTHOLOGUE AFUA_6G03560)-RELATED"/>
    <property type="match status" value="1"/>
</dbReference>
<evidence type="ECO:0000256" key="1">
    <source>
        <dbReference type="SAM" id="SignalP"/>
    </source>
</evidence>
<dbReference type="EMBL" id="ML977505">
    <property type="protein sequence ID" value="KAF2130060.1"/>
    <property type="molecule type" value="Genomic_DNA"/>
</dbReference>
<sequence length="292" mass="29177">MQFTIATIAAFAASYVAASPCSVPMDTTIATGNVFHVMSIRSGSDIQYSSLQAYENGLYLNKDDQDSTCDGAGNENVNYASFYLSSEGGLYLNTPGNPPQQVYVDRSTEGQGSIGYTTGAQPIGAHQERGPFSVVDGNLVFVCGGESPYSGFLACPNAVGGGYSVHLDTGLTTPAGLTGCVGFVAKALKEDNPIQCLYTDAPVADASGSDSAASGSYSAASGSYSAASGSYSAASGSYSAASGSYSAAPVAYSAAPVADDSASYAAAPVADAPAAYSAAPVADPATGSGYGY</sequence>
<evidence type="ECO:0008006" key="4">
    <source>
        <dbReference type="Google" id="ProtNLM"/>
    </source>
</evidence>
<evidence type="ECO:0000313" key="2">
    <source>
        <dbReference type="EMBL" id="KAF2130060.1"/>
    </source>
</evidence>
<gene>
    <name evidence="2" type="ORF">P153DRAFT_366536</name>
</gene>
<organism evidence="2 3">
    <name type="scientific">Dothidotthia symphoricarpi CBS 119687</name>
    <dbReference type="NCBI Taxonomy" id="1392245"/>
    <lineage>
        <taxon>Eukaryota</taxon>
        <taxon>Fungi</taxon>
        <taxon>Dikarya</taxon>
        <taxon>Ascomycota</taxon>
        <taxon>Pezizomycotina</taxon>
        <taxon>Dothideomycetes</taxon>
        <taxon>Pleosporomycetidae</taxon>
        <taxon>Pleosporales</taxon>
        <taxon>Dothidotthiaceae</taxon>
        <taxon>Dothidotthia</taxon>
    </lineage>
</organism>
<dbReference type="InterPro" id="IPR011049">
    <property type="entry name" value="Serralysin-like_metalloprot_C"/>
</dbReference>
<dbReference type="AlphaFoldDB" id="A0A6A6AE35"/>
<accession>A0A6A6AE35</accession>
<proteinExistence type="predicted"/>